<dbReference type="Gene3D" id="1.25.40.10">
    <property type="entry name" value="Tetratricopeptide repeat domain"/>
    <property type="match status" value="1"/>
</dbReference>
<dbReference type="PROSITE" id="PS50005">
    <property type="entry name" value="TPR"/>
    <property type="match status" value="1"/>
</dbReference>
<evidence type="ECO:0000313" key="3">
    <source>
        <dbReference type="Proteomes" id="UP000315133"/>
    </source>
</evidence>
<keyword evidence="1" id="KW-0802">TPR repeat</keyword>
<dbReference type="Pfam" id="PF13424">
    <property type="entry name" value="TPR_12"/>
    <property type="match status" value="1"/>
</dbReference>
<organism evidence="2 3">
    <name type="scientific">Ornithinimicrobium humiphilum</name>
    <dbReference type="NCBI Taxonomy" id="125288"/>
    <lineage>
        <taxon>Bacteria</taxon>
        <taxon>Bacillati</taxon>
        <taxon>Actinomycetota</taxon>
        <taxon>Actinomycetes</taxon>
        <taxon>Micrococcales</taxon>
        <taxon>Ornithinimicrobiaceae</taxon>
        <taxon>Ornithinimicrobium</taxon>
    </lineage>
</organism>
<dbReference type="EMBL" id="VFPU01000001">
    <property type="protein sequence ID" value="TQM96528.1"/>
    <property type="molecule type" value="Genomic_DNA"/>
</dbReference>
<evidence type="ECO:0000313" key="2">
    <source>
        <dbReference type="EMBL" id="TQM96528.1"/>
    </source>
</evidence>
<dbReference type="Proteomes" id="UP000315133">
    <property type="component" value="Unassembled WGS sequence"/>
</dbReference>
<sequence length="240" mass="26924">MSTGVDLRDLWDFDDAAGSERRFRAAAEQAEDALARERVLTQVARALGLQERFDEGHAVLDALEADDPEVEVRRDLERGRLLRSAGDDDAARPLFERAADRARASGLEELHVDALHMRALVVPREQRITAIEEALAFARAAHDPRARDWDASLLNNLGMVHADDGDFEQALPIFEDALAARERIGDPVTIRIARWMVAWALRNLGRTEEALGIQRALREELDALGEKDTYVDEEIRLLEG</sequence>
<dbReference type="AlphaFoldDB" id="A0A543KN68"/>
<feature type="repeat" description="TPR" evidence="1">
    <location>
        <begin position="151"/>
        <end position="184"/>
    </location>
</feature>
<accession>A0A543KN68</accession>
<dbReference type="OrthoDB" id="3777470at2"/>
<keyword evidence="3" id="KW-1185">Reference proteome</keyword>
<reference evidence="2 3" key="1">
    <citation type="submission" date="2019-06" db="EMBL/GenBank/DDBJ databases">
        <title>Sequencing the genomes of 1000 actinobacteria strains.</title>
        <authorList>
            <person name="Klenk H.-P."/>
        </authorList>
    </citation>
    <scope>NUCLEOTIDE SEQUENCE [LARGE SCALE GENOMIC DNA]</scope>
    <source>
        <strain evidence="2 3">DSM 12362</strain>
    </source>
</reference>
<evidence type="ECO:0000256" key="1">
    <source>
        <dbReference type="PROSITE-ProRule" id="PRU00339"/>
    </source>
</evidence>
<gene>
    <name evidence="2" type="ORF">FB476_1396</name>
</gene>
<name>A0A543KN68_9MICO</name>
<proteinExistence type="predicted"/>
<dbReference type="RefSeq" id="WP_141818131.1">
    <property type="nucleotide sequence ID" value="NZ_BAAAIL010000003.1"/>
</dbReference>
<comment type="caution">
    <text evidence="2">The sequence shown here is derived from an EMBL/GenBank/DDBJ whole genome shotgun (WGS) entry which is preliminary data.</text>
</comment>
<protein>
    <submittedName>
        <fullName evidence="2">Tetratricopeptide repeat protein</fullName>
    </submittedName>
</protein>
<dbReference type="InterPro" id="IPR011990">
    <property type="entry name" value="TPR-like_helical_dom_sf"/>
</dbReference>
<dbReference type="SUPFAM" id="SSF48452">
    <property type="entry name" value="TPR-like"/>
    <property type="match status" value="1"/>
</dbReference>
<dbReference type="InterPro" id="IPR019734">
    <property type="entry name" value="TPR_rpt"/>
</dbReference>